<evidence type="ECO:0000256" key="3">
    <source>
        <dbReference type="ARBA" id="ARBA00022679"/>
    </source>
</evidence>
<evidence type="ECO:0000259" key="5">
    <source>
        <dbReference type="Pfam" id="PF05157"/>
    </source>
</evidence>
<dbReference type="EMBL" id="JAKJPQ010000013">
    <property type="protein sequence ID" value="MCI2262836.1"/>
    <property type="molecule type" value="Genomic_DNA"/>
</dbReference>
<dbReference type="GO" id="GO:0016757">
    <property type="term" value="F:glycosyltransferase activity"/>
    <property type="evidence" value="ECO:0007669"/>
    <property type="project" value="UniProtKB-KW"/>
</dbReference>
<dbReference type="InterPro" id="IPR029044">
    <property type="entry name" value="Nucleotide-diphossugar_trans"/>
</dbReference>
<reference evidence="8" key="3">
    <citation type="submission" date="2023-08" db="EMBL/GenBank/DDBJ databases">
        <title>Complete genome sequence of Xanthomonas indica.</title>
        <authorList>
            <person name="Patil P.B."/>
            <person name="Rana R."/>
        </authorList>
    </citation>
    <scope>NUCLEOTIDE SEQUENCE</scope>
    <source>
        <strain evidence="8">PPL560</strain>
    </source>
</reference>
<feature type="transmembrane region" description="Helical" evidence="4">
    <location>
        <begin position="538"/>
        <end position="563"/>
    </location>
</feature>
<accession>A0AAU8IAX4</accession>
<dbReference type="Pfam" id="PF13632">
    <property type="entry name" value="Glyco_trans_2_3"/>
    <property type="match status" value="1"/>
</dbReference>
<evidence type="ECO:0000313" key="8">
    <source>
        <dbReference type="EMBL" id="XCI82582.1"/>
    </source>
</evidence>
<dbReference type="PANTHER" id="PTHR43630">
    <property type="entry name" value="POLY-BETA-1,6-N-ACETYL-D-GLUCOSAMINE SYNTHASE"/>
    <property type="match status" value="1"/>
</dbReference>
<comment type="similarity">
    <text evidence="1">Belongs to the glycosyltransferase 2 family.</text>
</comment>
<protein>
    <submittedName>
        <fullName evidence="7 8">Glycosyltransferase</fullName>
        <ecNumber evidence="7">2.4.-.-</ecNumber>
    </submittedName>
</protein>
<dbReference type="Pfam" id="PF05157">
    <property type="entry name" value="MshEN"/>
    <property type="match status" value="1"/>
</dbReference>
<dbReference type="AlphaFoldDB" id="A0AAU8IAX4"/>
<dbReference type="Proteomes" id="UP001430647">
    <property type="component" value="Unassembled WGS sequence"/>
</dbReference>
<keyword evidence="2 7" id="KW-0328">Glycosyltransferase</keyword>
<dbReference type="KEGG" id="xin:Q7W82_06250"/>
<dbReference type="InterPro" id="IPR007831">
    <property type="entry name" value="T2SS_GspE_N"/>
</dbReference>
<evidence type="ECO:0000313" key="7">
    <source>
        <dbReference type="EMBL" id="MCI2262836.1"/>
    </source>
</evidence>
<evidence type="ECO:0000313" key="9">
    <source>
        <dbReference type="Proteomes" id="UP001430647"/>
    </source>
</evidence>
<dbReference type="EC" id="2.4.-.-" evidence="7"/>
<dbReference type="EMBL" id="CP131914">
    <property type="protein sequence ID" value="XCI82582.1"/>
    <property type="molecule type" value="Genomic_DNA"/>
</dbReference>
<keyword evidence="4" id="KW-0472">Membrane</keyword>
<feature type="domain" description="Type II secretion system protein GspE N-terminal" evidence="5">
    <location>
        <begin position="63"/>
        <end position="149"/>
    </location>
</feature>
<gene>
    <name evidence="7" type="ORF">L3V74_14945</name>
    <name evidence="8" type="ORF">Q7W82_06250</name>
</gene>
<feature type="transmembrane region" description="Helical" evidence="4">
    <location>
        <begin position="570"/>
        <end position="589"/>
    </location>
</feature>
<evidence type="ECO:0000256" key="4">
    <source>
        <dbReference type="SAM" id="Phobius"/>
    </source>
</evidence>
<dbReference type="CDD" id="cd06427">
    <property type="entry name" value="CESA_like_2"/>
    <property type="match status" value="1"/>
</dbReference>
<feature type="transmembrane region" description="Helical" evidence="4">
    <location>
        <begin position="496"/>
        <end position="518"/>
    </location>
</feature>
<feature type="domain" description="Glycosyltransferase 2-like" evidence="6">
    <location>
        <begin position="332"/>
        <end position="539"/>
    </location>
</feature>
<proteinExistence type="inferred from homology"/>
<feature type="transmembrane region" description="Helical" evidence="4">
    <location>
        <begin position="197"/>
        <end position="219"/>
    </location>
</feature>
<dbReference type="InterPro" id="IPR037257">
    <property type="entry name" value="T2SS_E_N_sf"/>
</dbReference>
<dbReference type="PANTHER" id="PTHR43630:SF1">
    <property type="entry name" value="POLY-BETA-1,6-N-ACETYL-D-GLUCOSAMINE SYNTHASE"/>
    <property type="match status" value="1"/>
</dbReference>
<reference evidence="7" key="2">
    <citation type="submission" date="2022-01" db="EMBL/GenBank/DDBJ databases">
        <authorList>
            <person name="Rana R."/>
            <person name="Patil P.B."/>
        </authorList>
    </citation>
    <scope>NUCLEOTIDE SEQUENCE</scope>
    <source>
        <strain evidence="7">PPL560</strain>
    </source>
</reference>
<keyword evidence="3 7" id="KW-0808">Transferase</keyword>
<evidence type="ECO:0000256" key="2">
    <source>
        <dbReference type="ARBA" id="ARBA00022676"/>
    </source>
</evidence>
<keyword evidence="4" id="KW-1133">Transmembrane helix</keyword>
<dbReference type="SUPFAM" id="SSF53448">
    <property type="entry name" value="Nucleotide-diphospho-sugar transferases"/>
    <property type="match status" value="1"/>
</dbReference>
<sequence length="623" mass="70531">MPTEGGLQAPIGEALVAAGVIDPPQLQNALTLQSRWRSRLGDVVLAQRGVAALRFYTVLAQHFGLHFVNLLKQPIDPALFQPERLADYAQRLVLPWREEDGQLVLAVADPGPEIFAWARATYGEQVRFVGTSKFDIVWSLQQHADAQLTHDALNLLAEHAPEHSARQVITRAQSAFLVVLTVVLAAALALWPLVTLIALNTLIAVAFLATFGLKLVLAWRGARRRIDIKVSDEEVAALGDEDLPVYTVLVPMYKEPDVLPILANALRRLDYPTSKLDVKLVLEADDTETIEAAKALGLEAFFEIIRVPPSQPKTKPKACNYALRFARGQMLTIYDAEDKPEPDQLKRVVAAFRKSPADVACIQARLNYYNADENWLTRMFTLEYTLWFDFYLPALETLRIPIPLGGTSNHFRLDILRKVHAWDPYNVTEDADLGVRLTQQGYRVSVVNSTTFEEANVSIPNWIRQRSRWLKGYMQTWLVHMRNPVQLYRSTGVRGFWGFQLFVGGTFFTALAAPLMWLSYGLWLAVGSKFFDPFFPPALLYLSLLNLLLGNGFLIYMTLVAAFKRDYFRLAPYALTVPLYWLLQSIAAYKGLWQLIRNPFYWEKTTHGISKHMAEERRAALDD</sequence>
<reference evidence="7 9" key="1">
    <citation type="journal article" date="2022" name="Curr. Microbiol.">
        <title>Xanthomonas indica sp. nov., a Novel Member of Non-Pathogenic Xanthomonas Community from Healthy Rice Seeds.</title>
        <authorList>
            <person name="Rana R."/>
            <person name="Madhavan V.N."/>
            <person name="Saroha T."/>
            <person name="Bansal K."/>
            <person name="Kaur A."/>
            <person name="Sonti R.V."/>
            <person name="Patel H.K."/>
            <person name="Patil P.B."/>
        </authorList>
    </citation>
    <scope>NUCLEOTIDE SEQUENCE [LARGE SCALE GENOMIC DNA]</scope>
    <source>
        <strain evidence="7 9">PPL560</strain>
    </source>
</reference>
<keyword evidence="9" id="KW-1185">Reference proteome</keyword>
<dbReference type="SUPFAM" id="SSF160246">
    <property type="entry name" value="EspE N-terminal domain-like"/>
    <property type="match status" value="1"/>
</dbReference>
<dbReference type="InterPro" id="IPR001173">
    <property type="entry name" value="Glyco_trans_2-like"/>
</dbReference>
<dbReference type="Gene3D" id="3.90.550.10">
    <property type="entry name" value="Spore Coat Polysaccharide Biosynthesis Protein SpsA, Chain A"/>
    <property type="match status" value="1"/>
</dbReference>
<evidence type="ECO:0000259" key="6">
    <source>
        <dbReference type="Pfam" id="PF13632"/>
    </source>
</evidence>
<feature type="transmembrane region" description="Helical" evidence="4">
    <location>
        <begin position="174"/>
        <end position="191"/>
    </location>
</feature>
<organism evidence="8">
    <name type="scientific">Xanthomonas indica</name>
    <dbReference type="NCBI Taxonomy" id="2912242"/>
    <lineage>
        <taxon>Bacteria</taxon>
        <taxon>Pseudomonadati</taxon>
        <taxon>Pseudomonadota</taxon>
        <taxon>Gammaproteobacteria</taxon>
        <taxon>Lysobacterales</taxon>
        <taxon>Lysobacteraceae</taxon>
        <taxon>Xanthomonas</taxon>
    </lineage>
</organism>
<keyword evidence="4" id="KW-0812">Transmembrane</keyword>
<name>A0AAU8IAX4_9XANT</name>
<evidence type="ECO:0000256" key="1">
    <source>
        <dbReference type="ARBA" id="ARBA00006739"/>
    </source>
</evidence>